<dbReference type="InterPro" id="IPR013030">
    <property type="entry name" value="DNA_topo_DNA_db_N_dom2"/>
</dbReference>
<dbReference type="GO" id="GO:0003677">
    <property type="term" value="F:DNA binding"/>
    <property type="evidence" value="ECO:0007669"/>
    <property type="project" value="UniProtKB-UniRule"/>
</dbReference>
<dbReference type="SUPFAM" id="SSF56741">
    <property type="entry name" value="Eukaryotic DNA topoisomerase I, N-terminal DNA-binding fragment"/>
    <property type="match status" value="1"/>
</dbReference>
<dbReference type="FunFam" id="3.90.15.10:FF:000002">
    <property type="entry name" value="DNA topoisomerase I"/>
    <property type="match status" value="1"/>
</dbReference>
<dbReference type="FunCoup" id="F4RJG2">
    <property type="interactions" value="301"/>
</dbReference>
<dbReference type="PANTHER" id="PTHR10290">
    <property type="entry name" value="DNA TOPOISOMERASE I"/>
    <property type="match status" value="1"/>
</dbReference>
<dbReference type="Pfam" id="PF14370">
    <property type="entry name" value="Topo_C_assoc"/>
    <property type="match status" value="1"/>
</dbReference>
<reference evidence="12" key="1">
    <citation type="journal article" date="2011" name="Proc. Natl. Acad. Sci. U.S.A.">
        <title>Obligate biotrophy features unraveled by the genomic analysis of rust fungi.</title>
        <authorList>
            <person name="Duplessis S."/>
            <person name="Cuomo C.A."/>
            <person name="Lin Y.-C."/>
            <person name="Aerts A."/>
            <person name="Tisserant E."/>
            <person name="Veneault-Fourrey C."/>
            <person name="Joly D.L."/>
            <person name="Hacquard S."/>
            <person name="Amselem J."/>
            <person name="Cantarel B.L."/>
            <person name="Chiu R."/>
            <person name="Coutinho P.M."/>
            <person name="Feau N."/>
            <person name="Field M."/>
            <person name="Frey P."/>
            <person name="Gelhaye E."/>
            <person name="Goldberg J."/>
            <person name="Grabherr M.G."/>
            <person name="Kodira C.D."/>
            <person name="Kohler A."/>
            <person name="Kuees U."/>
            <person name="Lindquist E.A."/>
            <person name="Lucas S.M."/>
            <person name="Mago R."/>
            <person name="Mauceli E."/>
            <person name="Morin E."/>
            <person name="Murat C."/>
            <person name="Pangilinan J.L."/>
            <person name="Park R."/>
            <person name="Pearson M."/>
            <person name="Quesneville H."/>
            <person name="Rouhier N."/>
            <person name="Sakthikumar S."/>
            <person name="Salamov A.A."/>
            <person name="Schmutz J."/>
            <person name="Selles B."/>
            <person name="Shapiro H."/>
            <person name="Tanguay P."/>
            <person name="Tuskan G.A."/>
            <person name="Henrissat B."/>
            <person name="Van de Peer Y."/>
            <person name="Rouze P."/>
            <person name="Ellis J.G."/>
            <person name="Dodds P.N."/>
            <person name="Schein J.E."/>
            <person name="Zhong S."/>
            <person name="Hamelin R.C."/>
            <person name="Grigoriev I.V."/>
            <person name="Szabo L.J."/>
            <person name="Martin F."/>
        </authorList>
    </citation>
    <scope>NUCLEOTIDE SEQUENCE [LARGE SCALE GENOMIC DNA]</scope>
    <source>
        <strain evidence="12">98AG31 / pathotype 3-4-7</strain>
    </source>
</reference>
<evidence type="ECO:0000256" key="2">
    <source>
        <dbReference type="ARBA" id="ARBA00006645"/>
    </source>
</evidence>
<dbReference type="SUPFAM" id="SSF56349">
    <property type="entry name" value="DNA breaking-rejoining enzymes"/>
    <property type="match status" value="1"/>
</dbReference>
<dbReference type="PROSITE" id="PS00176">
    <property type="entry name" value="TOPO_IB_1"/>
    <property type="match status" value="1"/>
</dbReference>
<evidence type="ECO:0000313" key="11">
    <source>
        <dbReference type="EMBL" id="EGG07499.1"/>
    </source>
</evidence>
<protein>
    <recommendedName>
        <fullName evidence="7">DNA topoisomerase I</fullName>
        <ecNumber evidence="7">5.6.2.1</ecNumber>
    </recommendedName>
    <alternativeName>
        <fullName evidence="7">DNA topoisomerase 1</fullName>
    </alternativeName>
</protein>
<evidence type="ECO:0000259" key="10">
    <source>
        <dbReference type="SMART" id="SM00435"/>
    </source>
</evidence>
<evidence type="ECO:0000256" key="6">
    <source>
        <dbReference type="PROSITE-ProRule" id="PRU01382"/>
    </source>
</evidence>
<dbReference type="InterPro" id="IPR008336">
    <property type="entry name" value="TopoI_DNA-bd_euk"/>
</dbReference>
<evidence type="ECO:0000256" key="7">
    <source>
        <dbReference type="RuleBase" id="RU365101"/>
    </source>
</evidence>
<evidence type="ECO:0000256" key="1">
    <source>
        <dbReference type="ARBA" id="ARBA00000213"/>
    </source>
</evidence>
<dbReference type="Gene3D" id="2.170.11.10">
    <property type="entry name" value="DNA Topoisomerase I, domain 2"/>
    <property type="match status" value="1"/>
</dbReference>
<evidence type="ECO:0000256" key="5">
    <source>
        <dbReference type="ARBA" id="ARBA00023235"/>
    </source>
</evidence>
<accession>F4RJG2</accession>
<evidence type="ECO:0000256" key="9">
    <source>
        <dbReference type="SAM" id="MobiDB-lite"/>
    </source>
</evidence>
<dbReference type="PANTHER" id="PTHR10290:SF3">
    <property type="entry name" value="DNA TOPOISOMERASE 1"/>
    <property type="match status" value="1"/>
</dbReference>
<dbReference type="InterPro" id="IPR013500">
    <property type="entry name" value="TopoI_cat_euk"/>
</dbReference>
<comment type="function">
    <text evidence="7">Releases the supercoiling and torsional tension of DNA introduced during the DNA replication and transcription by transiently cleaving and rejoining one strand of the DNA duplex. Introduces a single-strand break via transesterification at the specific target site 5'-[CT]CCTTp site in duplex DNA. The scissile phosphodiester is attacked by the catalytic tyrosine of the enzyme, resulting in the formation of a DNA-(3'-phosphotyrosyl)-enzyme intermediate and the expulsion of a 5'-OH DNA strand. The free DNA strand then undergoes passage around the unbroken strand thus removing DNA supercoils. Finally, in the religation step, the DNA 5'-OH attacks the covalent intermediate to expel the active-site tyrosine and restore the DNA phosphodiester backbone.</text>
</comment>
<dbReference type="InterPro" id="IPR011010">
    <property type="entry name" value="DNA_brk_join_enz"/>
</dbReference>
<dbReference type="PRINTS" id="PR00416">
    <property type="entry name" value="EUTPISMRASEI"/>
</dbReference>
<organism evidence="12">
    <name type="scientific">Melampsora larici-populina (strain 98AG31 / pathotype 3-4-7)</name>
    <name type="common">Poplar leaf rust fungus</name>
    <dbReference type="NCBI Taxonomy" id="747676"/>
    <lineage>
        <taxon>Eukaryota</taxon>
        <taxon>Fungi</taxon>
        <taxon>Dikarya</taxon>
        <taxon>Basidiomycota</taxon>
        <taxon>Pucciniomycotina</taxon>
        <taxon>Pucciniomycetes</taxon>
        <taxon>Pucciniales</taxon>
        <taxon>Melampsoraceae</taxon>
        <taxon>Melampsora</taxon>
    </lineage>
</organism>
<dbReference type="GO" id="GO:0006265">
    <property type="term" value="P:DNA topological change"/>
    <property type="evidence" value="ECO:0007669"/>
    <property type="project" value="UniProtKB-UniRule"/>
</dbReference>
<feature type="compositionally biased region" description="Low complexity" evidence="9">
    <location>
        <begin position="115"/>
        <end position="129"/>
    </location>
</feature>
<dbReference type="GO" id="GO:0005730">
    <property type="term" value="C:nucleolus"/>
    <property type="evidence" value="ECO:0007669"/>
    <property type="project" value="TreeGrafter"/>
</dbReference>
<keyword evidence="5 6" id="KW-0413">Isomerase</keyword>
<dbReference type="GO" id="GO:0006338">
    <property type="term" value="P:chromatin remodeling"/>
    <property type="evidence" value="ECO:0007669"/>
    <property type="project" value="UniProtKB-ARBA"/>
</dbReference>
<dbReference type="GeneID" id="18925781"/>
<feature type="compositionally biased region" description="Polar residues" evidence="9">
    <location>
        <begin position="1"/>
        <end position="14"/>
    </location>
</feature>
<feature type="domain" description="DNA topoisomerase I eukaryotic-type" evidence="10">
    <location>
        <begin position="459"/>
        <end position="910"/>
    </location>
</feature>
<dbReference type="InterPro" id="IPR001631">
    <property type="entry name" value="TopoI"/>
</dbReference>
<dbReference type="OrthoDB" id="47179at2759"/>
<dbReference type="RefSeq" id="XP_007409406.1">
    <property type="nucleotide sequence ID" value="XM_007409344.1"/>
</dbReference>
<dbReference type="Gene3D" id="1.10.10.41">
    <property type="entry name" value="Yeast DNA topoisomerase - domain 1"/>
    <property type="match status" value="1"/>
</dbReference>
<dbReference type="InterPro" id="IPR013499">
    <property type="entry name" value="TopoI_euk"/>
</dbReference>
<dbReference type="KEGG" id="mlr:MELLADRAFT_116253"/>
<dbReference type="STRING" id="747676.F4RJG2"/>
<dbReference type="InterPro" id="IPR014711">
    <property type="entry name" value="TopoI_cat_a-hlx-sub_euk"/>
</dbReference>
<dbReference type="SMART" id="SM00435">
    <property type="entry name" value="TOPEUc"/>
    <property type="match status" value="1"/>
</dbReference>
<dbReference type="InterPro" id="IPR018521">
    <property type="entry name" value="TopoIB_AS"/>
</dbReference>
<dbReference type="GO" id="GO:0000785">
    <property type="term" value="C:chromatin"/>
    <property type="evidence" value="ECO:0007669"/>
    <property type="project" value="EnsemblFungi"/>
</dbReference>
<feature type="compositionally biased region" description="Polar residues" evidence="9">
    <location>
        <begin position="40"/>
        <end position="81"/>
    </location>
</feature>
<comment type="similarity">
    <text evidence="2 6 7">Belongs to the type IB topoisomerase family.</text>
</comment>
<dbReference type="InterPro" id="IPR051062">
    <property type="entry name" value="Topoisomerase_IB"/>
</dbReference>
<dbReference type="InParanoid" id="F4RJG2"/>
<evidence type="ECO:0000313" key="12">
    <source>
        <dbReference type="Proteomes" id="UP000001072"/>
    </source>
</evidence>
<dbReference type="GO" id="GO:0005829">
    <property type="term" value="C:cytosol"/>
    <property type="evidence" value="ECO:0007669"/>
    <property type="project" value="EnsemblFungi"/>
</dbReference>
<dbReference type="Pfam" id="PF01028">
    <property type="entry name" value="Topoisom_I"/>
    <property type="match status" value="1"/>
</dbReference>
<feature type="active site" description="O-(3'-phospho-DNA)-tyrosine intermediate" evidence="6">
    <location>
        <position position="896"/>
    </location>
</feature>
<dbReference type="Proteomes" id="UP000001072">
    <property type="component" value="Unassembled WGS sequence"/>
</dbReference>
<dbReference type="GO" id="GO:0006260">
    <property type="term" value="P:DNA replication"/>
    <property type="evidence" value="ECO:0007669"/>
    <property type="project" value="TreeGrafter"/>
</dbReference>
<gene>
    <name evidence="11" type="ORF">MELLADRAFT_116253</name>
</gene>
<keyword evidence="12" id="KW-1185">Reference proteome</keyword>
<evidence type="ECO:0000256" key="4">
    <source>
        <dbReference type="ARBA" id="ARBA00023125"/>
    </source>
</evidence>
<feature type="compositionally biased region" description="Low complexity" evidence="9">
    <location>
        <begin position="259"/>
        <end position="272"/>
    </location>
</feature>
<dbReference type="Pfam" id="PF02919">
    <property type="entry name" value="Topoisom_I_N"/>
    <property type="match status" value="1"/>
</dbReference>
<dbReference type="CDD" id="cd00659">
    <property type="entry name" value="Topo_IB_C"/>
    <property type="match status" value="1"/>
</dbReference>
<dbReference type="PROSITE" id="PS52038">
    <property type="entry name" value="TOPO_IB_2"/>
    <property type="match status" value="1"/>
</dbReference>
<dbReference type="FunFam" id="2.170.11.10:FF:000001">
    <property type="entry name" value="DNA topoisomerase I"/>
    <property type="match status" value="1"/>
</dbReference>
<dbReference type="InterPro" id="IPR014727">
    <property type="entry name" value="TopoI_cat_a/b-sub_euk"/>
</dbReference>
<dbReference type="Gene3D" id="1.10.132.10">
    <property type="match status" value="1"/>
</dbReference>
<dbReference type="Gene3D" id="3.90.15.10">
    <property type="entry name" value="Topoisomerase I, Chain A, domain 3"/>
    <property type="match status" value="1"/>
</dbReference>
<dbReference type="GO" id="GO:0007059">
    <property type="term" value="P:chromosome segregation"/>
    <property type="evidence" value="ECO:0007669"/>
    <property type="project" value="TreeGrafter"/>
</dbReference>
<dbReference type="GO" id="GO:0003917">
    <property type="term" value="F:DNA topoisomerase type I (single strand cut, ATP-independent) activity"/>
    <property type="evidence" value="ECO:0007669"/>
    <property type="project" value="UniProtKB-UniRule"/>
</dbReference>
<proteinExistence type="inferred from homology"/>
<dbReference type="InterPro" id="IPR025834">
    <property type="entry name" value="TopoI_C_dom"/>
</dbReference>
<keyword evidence="3 6" id="KW-0799">Topoisomerase</keyword>
<feature type="compositionally biased region" description="Basic and acidic residues" evidence="9">
    <location>
        <begin position="281"/>
        <end position="300"/>
    </location>
</feature>
<dbReference type="CDD" id="cd00660">
    <property type="entry name" value="Topoisomer_IB_N"/>
    <property type="match status" value="1"/>
</dbReference>
<feature type="compositionally biased region" description="Polar residues" evidence="9">
    <location>
        <begin position="105"/>
        <end position="114"/>
    </location>
</feature>
<dbReference type="AlphaFoldDB" id="F4RJG2"/>
<dbReference type="EC" id="5.6.2.1" evidence="7"/>
<dbReference type="HOGENOM" id="CLU_009193_1_0_1"/>
<name>F4RJG2_MELLP</name>
<evidence type="ECO:0000256" key="3">
    <source>
        <dbReference type="ARBA" id="ARBA00023029"/>
    </source>
</evidence>
<dbReference type="InterPro" id="IPR036202">
    <property type="entry name" value="TopoI_DNA-bd_euk_N_sf"/>
</dbReference>
<feature type="region of interest" description="Disordered" evidence="9">
    <location>
        <begin position="1"/>
        <end position="300"/>
    </location>
</feature>
<dbReference type="eggNOG" id="KOG0981">
    <property type="taxonomic scope" value="Eukaryota"/>
</dbReference>
<keyword evidence="8" id="KW-0175">Coiled coil</keyword>
<sequence>MSNSTAKVMTTIRSNVKRIIPQSSSDEDDTPIHLAKRNKPTTNNSDFHSDQHNQPISTKINLSKPPNSIISQLPSKLPSHQQTEESDSEEDLPIANTQPKKRTSKTSNESIDGSSTLTTNTDSTKTNLKTQDESDLSEDEPIMKQKLPSFKKINQTTQPSRRSISNSKKIKREPSSGASSDDDAPIVSKAMPTKKPRLSKSIQPKIEEPDIKPVIATKPRSAAKSKKSKDIKPKVEDLDSVAPIPLADKKPIKAKAKAKPNTTASASTNADSKPNKKGAKVKKEEEQKGTDEEAEDAEYKWWEQTKDDDTKKWDTLQHNGVLFPPEYVPLPKHVKMKYEGKSVDLPPESEEVAGFFGAMLNSDHCQKPTFCQNFFNDFLEVLALHPPRDRTKITSFEKCDFTPIFEYYDAERERKKSLSKEEKTKLKKEKDELEKQFQFCLLDGRQEKVGNFRVEPPSLFRGRGEHPKTGRLKKRIYAEDITINCSKDAPIPIPPAGHQWGSVVHLDKASWLAMWKENINGAFKYVFLAPGSSLKGQSDMKKFEKARQLKLHIERIRADYRQELEDKVMATRQRATAMYLIDVLALRAGNEKGDDEADTVGCCSLRYEHLTLEPPSTVTFDFLGKDSIRFFNTVQVDEAVFKNLRIFKKEPKAIGDMIFDRLTTSSLNKHLSDYMPGLTAKVFRTYNASFTFERELEKNMNELKVPTLAEKIYAYNKANRQVAVLCNHQKSVSKGHETSMEKAYEKIKAMKYQRRRLRYQLISNEGFEKKKHKRFLEDESDIDEDWMEAHEKDLGLKEIEKVTKKFEKDNLALEKAEESPMDESELRLRLKEAEAHEAMIRKERISKKIESVKSKPIDQIILAIEKIDTRIEAAKTACKDKDEGKETSLGTSKMNYIDPRLTYAWCQRNDVPVERMFAKTLREKFTWAASTPGDWKF</sequence>
<feature type="coiled-coil region" evidence="8">
    <location>
        <begin position="416"/>
        <end position="443"/>
    </location>
</feature>
<dbReference type="InterPro" id="IPR013034">
    <property type="entry name" value="DNA_topo_DNA_db_N_dom1"/>
</dbReference>
<dbReference type="VEuPathDB" id="FungiDB:MELLADRAFT_116253"/>
<dbReference type="FunFam" id="1.10.10.41:FF:000001">
    <property type="entry name" value="DNA topoisomerase I"/>
    <property type="match status" value="1"/>
</dbReference>
<dbReference type="EMBL" id="GL883104">
    <property type="protein sequence ID" value="EGG07499.1"/>
    <property type="molecule type" value="Genomic_DNA"/>
</dbReference>
<comment type="catalytic activity">
    <reaction evidence="1 6 7">
        <text>ATP-independent breakage of single-stranded DNA, followed by passage and rejoining.</text>
        <dbReference type="EC" id="5.6.2.1"/>
    </reaction>
</comment>
<evidence type="ECO:0000256" key="8">
    <source>
        <dbReference type="SAM" id="Coils"/>
    </source>
</evidence>
<feature type="compositionally biased region" description="Basic and acidic residues" evidence="9">
    <location>
        <begin position="228"/>
        <end position="237"/>
    </location>
</feature>
<keyword evidence="4 6" id="KW-0238">DNA-binding</keyword>